<evidence type="ECO:0000313" key="3">
    <source>
        <dbReference type="Proteomes" id="UP001239445"/>
    </source>
</evidence>
<proteinExistence type="predicted"/>
<dbReference type="CDD" id="cd23703">
    <property type="entry name" value="mS26_PET12"/>
    <property type="match status" value="1"/>
</dbReference>
<reference evidence="2" key="1">
    <citation type="submission" date="2023-06" db="EMBL/GenBank/DDBJ databases">
        <title>Genome-scale phylogeny and comparative genomics of the fungal order Sordariales.</title>
        <authorList>
            <consortium name="Lawrence Berkeley National Laboratory"/>
            <person name="Hensen N."/>
            <person name="Bonometti L."/>
            <person name="Westerberg I."/>
            <person name="Brannstrom I.O."/>
            <person name="Guillou S."/>
            <person name="Cros-Aarteil S."/>
            <person name="Calhoun S."/>
            <person name="Haridas S."/>
            <person name="Kuo A."/>
            <person name="Mondo S."/>
            <person name="Pangilinan J."/>
            <person name="Riley R."/>
            <person name="Labutti K."/>
            <person name="Andreopoulos B."/>
            <person name="Lipzen A."/>
            <person name="Chen C."/>
            <person name="Yanf M."/>
            <person name="Daum C."/>
            <person name="Ng V."/>
            <person name="Clum A."/>
            <person name="Steindorff A."/>
            <person name="Ohm R."/>
            <person name="Martin F."/>
            <person name="Silar P."/>
            <person name="Natvig D."/>
            <person name="Lalanne C."/>
            <person name="Gautier V."/>
            <person name="Ament-Velasquez S.L."/>
            <person name="Kruys A."/>
            <person name="Hutchinson M.I."/>
            <person name="Powell A.J."/>
            <person name="Barry K."/>
            <person name="Miller A.N."/>
            <person name="Grigoriev I.V."/>
            <person name="Debuchy R."/>
            <person name="Gladieux P."/>
            <person name="Thoren M.H."/>
            <person name="Johannesson H."/>
        </authorList>
    </citation>
    <scope>NUCLEOTIDE SEQUENCE</scope>
    <source>
        <strain evidence="2">PSN4</strain>
    </source>
</reference>
<dbReference type="PROSITE" id="PS51257">
    <property type="entry name" value="PROKAR_LIPOPROTEIN"/>
    <property type="match status" value="1"/>
</dbReference>
<dbReference type="AlphaFoldDB" id="A0AAJ0BFI7"/>
<organism evidence="2 3">
    <name type="scientific">Echria macrotheca</name>
    <dbReference type="NCBI Taxonomy" id="438768"/>
    <lineage>
        <taxon>Eukaryota</taxon>
        <taxon>Fungi</taxon>
        <taxon>Dikarya</taxon>
        <taxon>Ascomycota</taxon>
        <taxon>Pezizomycotina</taxon>
        <taxon>Sordariomycetes</taxon>
        <taxon>Sordariomycetidae</taxon>
        <taxon>Sordariales</taxon>
        <taxon>Schizotheciaceae</taxon>
        <taxon>Echria</taxon>
    </lineage>
</organism>
<keyword evidence="3" id="KW-1185">Reference proteome</keyword>
<sequence>MPPLPSRPSINGLQAALSACTLRTTTLPAAASSIWAVRQRAAPSGSRSVSTANTDAPAAAAKPPVFPPESPKFIHIPEVPQSSEDRRAKLKGHLPIPRKIFPRRDGDRKIQPEHLERTAALSASEKAGLAPRSENEARRRLYAASRRAALEQGLKGLWERTQQRDQRRIGRNVARRRRNKAAAVAPEAADDVLTRSTVMASTALNTAVLPDPQRFDKAEEAARLHAERMALKAERRRDALQRLYVAAGDFIVDEKELEERIEAVFDPKFFERNMFERGESIWDTKNVPITVAEALGKFANASAREKDVGLHVKTDWVQSTERQKELAEELTGSKL</sequence>
<feature type="region of interest" description="Disordered" evidence="1">
    <location>
        <begin position="38"/>
        <end position="70"/>
    </location>
</feature>
<accession>A0AAJ0BFI7</accession>
<feature type="compositionally biased region" description="Polar residues" evidence="1">
    <location>
        <begin position="45"/>
        <end position="54"/>
    </location>
</feature>
<dbReference type="Proteomes" id="UP001239445">
    <property type="component" value="Unassembled WGS sequence"/>
</dbReference>
<dbReference type="InterPro" id="IPR058940">
    <property type="entry name" value="mS26_fungi"/>
</dbReference>
<comment type="caution">
    <text evidence="2">The sequence shown here is derived from an EMBL/GenBank/DDBJ whole genome shotgun (WGS) entry which is preliminary data.</text>
</comment>
<evidence type="ECO:0000313" key="2">
    <source>
        <dbReference type="EMBL" id="KAK1757343.1"/>
    </source>
</evidence>
<dbReference type="EMBL" id="MU839830">
    <property type="protein sequence ID" value="KAK1757343.1"/>
    <property type="molecule type" value="Genomic_DNA"/>
</dbReference>
<protein>
    <submittedName>
        <fullName evidence="2">Uncharacterized protein</fullName>
    </submittedName>
</protein>
<gene>
    <name evidence="2" type="ORF">QBC47DRAFT_375736</name>
</gene>
<name>A0AAJ0BFI7_9PEZI</name>
<evidence type="ECO:0000256" key="1">
    <source>
        <dbReference type="SAM" id="MobiDB-lite"/>
    </source>
</evidence>